<dbReference type="OrthoDB" id="455644at2"/>
<proteinExistence type="predicted"/>
<gene>
    <name evidence="2" type="ORF">Cha6605_1501</name>
</gene>
<dbReference type="Proteomes" id="UP000010366">
    <property type="component" value="Chromosome"/>
</dbReference>
<dbReference type="Pfam" id="PF00535">
    <property type="entry name" value="Glycos_transf_2"/>
    <property type="match status" value="1"/>
</dbReference>
<dbReference type="eggNOG" id="COG1216">
    <property type="taxonomic scope" value="Bacteria"/>
</dbReference>
<dbReference type="GO" id="GO:0016740">
    <property type="term" value="F:transferase activity"/>
    <property type="evidence" value="ECO:0007669"/>
    <property type="project" value="UniProtKB-KW"/>
</dbReference>
<keyword evidence="2" id="KW-0808">Transferase</keyword>
<dbReference type="HOGENOM" id="CLU_025996_0_0_3"/>
<dbReference type="PANTHER" id="PTHR43685:SF2">
    <property type="entry name" value="GLYCOSYLTRANSFERASE 2-LIKE DOMAIN-CONTAINING PROTEIN"/>
    <property type="match status" value="1"/>
</dbReference>
<dbReference type="PANTHER" id="PTHR43685">
    <property type="entry name" value="GLYCOSYLTRANSFERASE"/>
    <property type="match status" value="1"/>
</dbReference>
<dbReference type="STRING" id="1173020.Cha6605_1501"/>
<accession>K9UE05</accession>
<name>K9UE05_CHAP6</name>
<dbReference type="KEGG" id="cmp:Cha6605_1501"/>
<dbReference type="Gene3D" id="3.90.550.10">
    <property type="entry name" value="Spore Coat Polysaccharide Biosynthesis Protein SpsA, Chain A"/>
    <property type="match status" value="1"/>
</dbReference>
<dbReference type="InterPro" id="IPR029044">
    <property type="entry name" value="Nucleotide-diphossugar_trans"/>
</dbReference>
<feature type="domain" description="Glycosyltransferase 2-like" evidence="1">
    <location>
        <begin position="5"/>
        <end position="165"/>
    </location>
</feature>
<dbReference type="CDD" id="cd00761">
    <property type="entry name" value="Glyco_tranf_GTA_type"/>
    <property type="match status" value="1"/>
</dbReference>
<sequence length="321" mass="36612">MPQVTVIVPAYNAMTYLPETVNSALAQSFTDFELLIINDGSTDRLSTWAATLSDPRVRLISQANQGLPGARNTGIREAQGQYIAFLDADDLWAPTKLERQVQCLQANSTIGVVYTWTLLVDEVGQPTGRIFASQAEGNVWQQLLETDVISNGSSAMVRRECFEKVGNFDRTLTSAEDLDMWLRLAAHYPFAVVKEPLTLYRQYASSMSKNRQRMFQNLRMAIEKAFQTAPMENLHLRSRAYASITLNQAWWSVGEGDCQTAKVWQQQARLHYPKIQYSQKYLRLQIAVLLTQLFGLHGYDGLRHWTRSVYRMVLDRRRSSC</sequence>
<protein>
    <submittedName>
        <fullName evidence="2">Putative glycosyltransferase</fullName>
    </submittedName>
</protein>
<evidence type="ECO:0000313" key="2">
    <source>
        <dbReference type="EMBL" id="AFY92666.1"/>
    </source>
</evidence>
<organism evidence="2 3">
    <name type="scientific">Chamaesiphon minutus (strain ATCC 27169 / PCC 6605)</name>
    <dbReference type="NCBI Taxonomy" id="1173020"/>
    <lineage>
        <taxon>Bacteria</taxon>
        <taxon>Bacillati</taxon>
        <taxon>Cyanobacteriota</taxon>
        <taxon>Cyanophyceae</taxon>
        <taxon>Gomontiellales</taxon>
        <taxon>Chamaesiphonaceae</taxon>
        <taxon>Chamaesiphon</taxon>
    </lineage>
</organism>
<evidence type="ECO:0000259" key="1">
    <source>
        <dbReference type="Pfam" id="PF00535"/>
    </source>
</evidence>
<dbReference type="PATRIC" id="fig|1173020.3.peg.1730"/>
<dbReference type="EMBL" id="CP003600">
    <property type="protein sequence ID" value="AFY92666.1"/>
    <property type="molecule type" value="Genomic_DNA"/>
</dbReference>
<dbReference type="InterPro" id="IPR050834">
    <property type="entry name" value="Glycosyltransf_2"/>
</dbReference>
<dbReference type="InterPro" id="IPR001173">
    <property type="entry name" value="Glyco_trans_2-like"/>
</dbReference>
<dbReference type="RefSeq" id="WP_015158844.1">
    <property type="nucleotide sequence ID" value="NC_019697.1"/>
</dbReference>
<evidence type="ECO:0000313" key="3">
    <source>
        <dbReference type="Proteomes" id="UP000010366"/>
    </source>
</evidence>
<reference evidence="2 3" key="1">
    <citation type="submission" date="2012-05" db="EMBL/GenBank/DDBJ databases">
        <title>Finished chromosome of genome of Chamaesiphon sp. PCC 6605.</title>
        <authorList>
            <consortium name="US DOE Joint Genome Institute"/>
            <person name="Gugger M."/>
            <person name="Coursin T."/>
            <person name="Rippka R."/>
            <person name="Tandeau De Marsac N."/>
            <person name="Huntemann M."/>
            <person name="Wei C.-L."/>
            <person name="Han J."/>
            <person name="Detter J.C."/>
            <person name="Han C."/>
            <person name="Tapia R."/>
            <person name="Chen A."/>
            <person name="Kyrpides N."/>
            <person name="Mavromatis K."/>
            <person name="Markowitz V."/>
            <person name="Szeto E."/>
            <person name="Ivanova N."/>
            <person name="Pagani I."/>
            <person name="Pati A."/>
            <person name="Goodwin L."/>
            <person name="Nordberg H.P."/>
            <person name="Cantor M.N."/>
            <person name="Hua S.X."/>
            <person name="Woyke T."/>
            <person name="Kerfeld C.A."/>
        </authorList>
    </citation>
    <scope>NUCLEOTIDE SEQUENCE [LARGE SCALE GENOMIC DNA]</scope>
    <source>
        <strain evidence="3">ATCC 27169 / PCC 6605</strain>
    </source>
</reference>
<dbReference type="AlphaFoldDB" id="K9UE05"/>
<keyword evidence="3" id="KW-1185">Reference proteome</keyword>
<dbReference type="SUPFAM" id="SSF53448">
    <property type="entry name" value="Nucleotide-diphospho-sugar transferases"/>
    <property type="match status" value="1"/>
</dbReference>